<dbReference type="GO" id="GO:0006298">
    <property type="term" value="P:mismatch repair"/>
    <property type="evidence" value="ECO:0007669"/>
    <property type="project" value="TreeGrafter"/>
</dbReference>
<evidence type="ECO:0000256" key="5">
    <source>
        <dbReference type="ARBA" id="ARBA00022801"/>
    </source>
</evidence>
<dbReference type="GO" id="GO:0046872">
    <property type="term" value="F:metal ion binding"/>
    <property type="evidence" value="ECO:0007669"/>
    <property type="project" value="UniProtKB-KW"/>
</dbReference>
<dbReference type="InterPro" id="IPR003265">
    <property type="entry name" value="HhH-GPD_domain"/>
</dbReference>
<accession>A0A9P6AK73</accession>
<keyword evidence="5" id="KW-0378">Hydrolase</keyword>
<comment type="similarity">
    <text evidence="2">Belongs to the Nth/MutY family.</text>
</comment>
<evidence type="ECO:0000256" key="2">
    <source>
        <dbReference type="ARBA" id="ARBA00008343"/>
    </source>
</evidence>
<dbReference type="AlphaFoldDB" id="A0A9P6AK73"/>
<dbReference type="GO" id="GO:0034039">
    <property type="term" value="F:8-oxo-7,8-dihydroguanine DNA N-glycosylase activity"/>
    <property type="evidence" value="ECO:0007669"/>
    <property type="project" value="TreeGrafter"/>
</dbReference>
<reference evidence="11" key="1">
    <citation type="journal article" date="2020" name="Nat. Commun.">
        <title>Large-scale genome sequencing of mycorrhizal fungi provides insights into the early evolution of symbiotic traits.</title>
        <authorList>
            <person name="Miyauchi S."/>
            <person name="Kiss E."/>
            <person name="Kuo A."/>
            <person name="Drula E."/>
            <person name="Kohler A."/>
            <person name="Sanchez-Garcia M."/>
            <person name="Morin E."/>
            <person name="Andreopoulos B."/>
            <person name="Barry K.W."/>
            <person name="Bonito G."/>
            <person name="Buee M."/>
            <person name="Carver A."/>
            <person name="Chen C."/>
            <person name="Cichocki N."/>
            <person name="Clum A."/>
            <person name="Culley D."/>
            <person name="Crous P.W."/>
            <person name="Fauchery L."/>
            <person name="Girlanda M."/>
            <person name="Hayes R.D."/>
            <person name="Keri Z."/>
            <person name="LaButti K."/>
            <person name="Lipzen A."/>
            <person name="Lombard V."/>
            <person name="Magnuson J."/>
            <person name="Maillard F."/>
            <person name="Murat C."/>
            <person name="Nolan M."/>
            <person name="Ohm R.A."/>
            <person name="Pangilinan J."/>
            <person name="Pereira M.F."/>
            <person name="Perotto S."/>
            <person name="Peter M."/>
            <person name="Pfister S."/>
            <person name="Riley R."/>
            <person name="Sitrit Y."/>
            <person name="Stielow J.B."/>
            <person name="Szollosi G."/>
            <person name="Zifcakova L."/>
            <person name="Stursova M."/>
            <person name="Spatafora J.W."/>
            <person name="Tedersoo L."/>
            <person name="Vaario L.M."/>
            <person name="Yamada A."/>
            <person name="Yan M."/>
            <person name="Wang P."/>
            <person name="Xu J."/>
            <person name="Bruns T."/>
            <person name="Baldrian P."/>
            <person name="Vilgalys R."/>
            <person name="Dunand C."/>
            <person name="Henrissat B."/>
            <person name="Grigoriev I.V."/>
            <person name="Hibbett D."/>
            <person name="Nagy L.G."/>
            <person name="Martin F.M."/>
        </authorList>
    </citation>
    <scope>NUCLEOTIDE SEQUENCE</scope>
    <source>
        <strain evidence="11">UP504</strain>
    </source>
</reference>
<dbReference type="InterPro" id="IPR044298">
    <property type="entry name" value="MIG/MutY"/>
</dbReference>
<dbReference type="GO" id="GO:0051536">
    <property type="term" value="F:iron-sulfur cluster binding"/>
    <property type="evidence" value="ECO:0007669"/>
    <property type="project" value="UniProtKB-KW"/>
</dbReference>
<keyword evidence="9" id="KW-0326">Glycosidase</keyword>
<evidence type="ECO:0000313" key="11">
    <source>
        <dbReference type="EMBL" id="KAF9507062.1"/>
    </source>
</evidence>
<gene>
    <name evidence="11" type="ORF">BS47DRAFT_350322</name>
</gene>
<evidence type="ECO:0000256" key="8">
    <source>
        <dbReference type="ARBA" id="ARBA00023204"/>
    </source>
</evidence>
<dbReference type="PANTHER" id="PTHR42944:SF1">
    <property type="entry name" value="ADENINE DNA GLYCOSYLASE"/>
    <property type="match status" value="1"/>
</dbReference>
<keyword evidence="6" id="KW-0408">Iron</keyword>
<keyword evidence="4" id="KW-0227">DNA damage</keyword>
<dbReference type="InterPro" id="IPR011257">
    <property type="entry name" value="DNA_glycosylase"/>
</dbReference>
<sequence>MTKSKMSEGCRGGKTMTQITTVIPCYNRRMDAFLTLKALSNATIEDVNQRWKGLGYYSRAARLLAAAQKVVGELGDRLPQTAVSMEKQLPGVVYCSLMSGSNAKTPLEAIWKAACDLVR</sequence>
<evidence type="ECO:0000256" key="6">
    <source>
        <dbReference type="ARBA" id="ARBA00023004"/>
    </source>
</evidence>
<comment type="caution">
    <text evidence="11">The sequence shown here is derived from an EMBL/GenBank/DDBJ whole genome shotgun (WGS) entry which is preliminary data.</text>
</comment>
<keyword evidence="8" id="KW-0234">DNA repair</keyword>
<comment type="cofactor">
    <cofactor evidence="1">
        <name>[4Fe-4S] cluster</name>
        <dbReference type="ChEBI" id="CHEBI:49883"/>
    </cofactor>
</comment>
<keyword evidence="12" id="KW-1185">Reference proteome</keyword>
<keyword evidence="3" id="KW-0479">Metal-binding</keyword>
<dbReference type="SUPFAM" id="SSF48150">
    <property type="entry name" value="DNA-glycosylase"/>
    <property type="match status" value="1"/>
</dbReference>
<dbReference type="OrthoDB" id="10248838at2759"/>
<dbReference type="GO" id="GO:0032357">
    <property type="term" value="F:oxidized purine DNA binding"/>
    <property type="evidence" value="ECO:0007669"/>
    <property type="project" value="TreeGrafter"/>
</dbReference>
<proteinExistence type="inferred from homology"/>
<dbReference type="Pfam" id="PF00730">
    <property type="entry name" value="HhH-GPD"/>
    <property type="match status" value="1"/>
</dbReference>
<keyword evidence="7" id="KW-0411">Iron-sulfur</keyword>
<dbReference type="GO" id="GO:0006285">
    <property type="term" value="P:base-excision repair, AP site formation"/>
    <property type="evidence" value="ECO:0007669"/>
    <property type="project" value="UniProtKB-ARBA"/>
</dbReference>
<name>A0A9P6AK73_9AGAM</name>
<organism evidence="11 12">
    <name type="scientific">Hydnum rufescens UP504</name>
    <dbReference type="NCBI Taxonomy" id="1448309"/>
    <lineage>
        <taxon>Eukaryota</taxon>
        <taxon>Fungi</taxon>
        <taxon>Dikarya</taxon>
        <taxon>Basidiomycota</taxon>
        <taxon>Agaricomycotina</taxon>
        <taxon>Agaricomycetes</taxon>
        <taxon>Cantharellales</taxon>
        <taxon>Hydnaceae</taxon>
        <taxon>Hydnum</taxon>
    </lineage>
</organism>
<protein>
    <recommendedName>
        <fullName evidence="10">HhH-GPD domain-containing protein</fullName>
    </recommendedName>
</protein>
<evidence type="ECO:0000256" key="4">
    <source>
        <dbReference type="ARBA" id="ARBA00022763"/>
    </source>
</evidence>
<dbReference type="Proteomes" id="UP000886523">
    <property type="component" value="Unassembled WGS sequence"/>
</dbReference>
<evidence type="ECO:0000313" key="12">
    <source>
        <dbReference type="Proteomes" id="UP000886523"/>
    </source>
</evidence>
<evidence type="ECO:0000259" key="10">
    <source>
        <dbReference type="Pfam" id="PF00730"/>
    </source>
</evidence>
<dbReference type="GO" id="GO:0000701">
    <property type="term" value="F:purine-specific mismatch base pair DNA N-glycosylase activity"/>
    <property type="evidence" value="ECO:0007669"/>
    <property type="project" value="TreeGrafter"/>
</dbReference>
<dbReference type="Gene3D" id="1.10.340.30">
    <property type="entry name" value="Hypothetical protein, domain 2"/>
    <property type="match status" value="1"/>
</dbReference>
<dbReference type="PANTHER" id="PTHR42944">
    <property type="entry name" value="ADENINE DNA GLYCOSYLASE"/>
    <property type="match status" value="1"/>
</dbReference>
<dbReference type="EMBL" id="MU129091">
    <property type="protein sequence ID" value="KAF9507062.1"/>
    <property type="molecule type" value="Genomic_DNA"/>
</dbReference>
<feature type="domain" description="HhH-GPD" evidence="10">
    <location>
        <begin position="17"/>
        <end position="86"/>
    </location>
</feature>
<dbReference type="GO" id="GO:0005634">
    <property type="term" value="C:nucleus"/>
    <property type="evidence" value="ECO:0007669"/>
    <property type="project" value="TreeGrafter"/>
</dbReference>
<evidence type="ECO:0000256" key="1">
    <source>
        <dbReference type="ARBA" id="ARBA00001966"/>
    </source>
</evidence>
<evidence type="ECO:0000256" key="9">
    <source>
        <dbReference type="ARBA" id="ARBA00023295"/>
    </source>
</evidence>
<dbReference type="GO" id="GO:0035485">
    <property type="term" value="F:adenine/guanine mispair binding"/>
    <property type="evidence" value="ECO:0007669"/>
    <property type="project" value="TreeGrafter"/>
</dbReference>
<evidence type="ECO:0000256" key="3">
    <source>
        <dbReference type="ARBA" id="ARBA00022723"/>
    </source>
</evidence>
<evidence type="ECO:0000256" key="7">
    <source>
        <dbReference type="ARBA" id="ARBA00023014"/>
    </source>
</evidence>